<reference evidence="1 2" key="1">
    <citation type="submission" date="2007-06" db="EMBL/GenBank/DDBJ databases">
        <authorList>
            <person name="Shimkets L."/>
            <person name="Ferriera S."/>
            <person name="Johnson J."/>
            <person name="Kravitz S."/>
            <person name="Beeson K."/>
            <person name="Sutton G."/>
            <person name="Rogers Y.-H."/>
            <person name="Friedman R."/>
            <person name="Frazier M."/>
            <person name="Venter J.C."/>
        </authorList>
    </citation>
    <scope>NUCLEOTIDE SEQUENCE [LARGE SCALE GENOMIC DNA]</scope>
    <source>
        <strain evidence="1 2">SIR-1</strain>
    </source>
</reference>
<organism evidence="1 2">
    <name type="scientific">Plesiocystis pacifica SIR-1</name>
    <dbReference type="NCBI Taxonomy" id="391625"/>
    <lineage>
        <taxon>Bacteria</taxon>
        <taxon>Pseudomonadati</taxon>
        <taxon>Myxococcota</taxon>
        <taxon>Polyangia</taxon>
        <taxon>Nannocystales</taxon>
        <taxon>Nannocystaceae</taxon>
        <taxon>Plesiocystis</taxon>
    </lineage>
</organism>
<sequence>MTVHDDAGKRVLVFDFTTRIGALKADAFVPRNFRHFDGASIPKYLWTAMGHPFMPKYERAAVVHDYLYKTPAARRHPPYDDILAKVDQGLEKNRRGDVREQIDELFYMMLLQHGVRPGRARNMRWGVRTYGSKHNRFWTHGGEDHELTLEEEIELGREIQRDIQALLGTKTTPQGFLGGRQVERDNDELDDEMLADLRLYDWEHIDPSRMEL</sequence>
<protein>
    <recommendedName>
        <fullName evidence="3">DUF1353 domain-containing protein</fullName>
    </recommendedName>
</protein>
<evidence type="ECO:0000313" key="1">
    <source>
        <dbReference type="EMBL" id="EDM81419.1"/>
    </source>
</evidence>
<dbReference type="RefSeq" id="WP_006969389.1">
    <property type="nucleotide sequence ID" value="NZ_ABCS01000003.1"/>
</dbReference>
<dbReference type="EMBL" id="ABCS01000003">
    <property type="protein sequence ID" value="EDM81419.1"/>
    <property type="molecule type" value="Genomic_DNA"/>
</dbReference>
<evidence type="ECO:0008006" key="3">
    <source>
        <dbReference type="Google" id="ProtNLM"/>
    </source>
</evidence>
<gene>
    <name evidence="1" type="ORF">PPSIR1_39550</name>
</gene>
<dbReference type="Pfam" id="PF07087">
    <property type="entry name" value="DUF1353"/>
    <property type="match status" value="1"/>
</dbReference>
<accession>A6FY40</accession>
<keyword evidence="2" id="KW-1185">Reference proteome</keyword>
<dbReference type="AlphaFoldDB" id="A6FY40"/>
<dbReference type="Proteomes" id="UP000005801">
    <property type="component" value="Unassembled WGS sequence"/>
</dbReference>
<name>A6FY40_9BACT</name>
<evidence type="ECO:0000313" key="2">
    <source>
        <dbReference type="Proteomes" id="UP000005801"/>
    </source>
</evidence>
<dbReference type="OrthoDB" id="88276at2"/>
<proteinExistence type="predicted"/>
<comment type="caution">
    <text evidence="1">The sequence shown here is derived from an EMBL/GenBank/DDBJ whole genome shotgun (WGS) entry which is preliminary data.</text>
</comment>
<dbReference type="InterPro" id="IPR010767">
    <property type="entry name" value="Phage_CGC-2007_Cje0229"/>
</dbReference>